<keyword evidence="4" id="KW-0808">Transferase</keyword>
<dbReference type="InterPro" id="IPR036890">
    <property type="entry name" value="HATPase_C_sf"/>
</dbReference>
<evidence type="ECO:0000259" key="8">
    <source>
        <dbReference type="PROSITE" id="PS50109"/>
    </source>
</evidence>
<organism evidence="10 11">
    <name type="scientific">Caenispirillum salinarum AK4</name>
    <dbReference type="NCBI Taxonomy" id="1238182"/>
    <lineage>
        <taxon>Bacteria</taxon>
        <taxon>Pseudomonadati</taxon>
        <taxon>Pseudomonadota</taxon>
        <taxon>Alphaproteobacteria</taxon>
        <taxon>Rhodospirillales</taxon>
        <taxon>Novispirillaceae</taxon>
        <taxon>Caenispirillum</taxon>
    </lineage>
</organism>
<dbReference type="RefSeq" id="WP_009540626.1">
    <property type="nucleotide sequence ID" value="NZ_ANHY01000008.1"/>
</dbReference>
<evidence type="ECO:0000256" key="2">
    <source>
        <dbReference type="ARBA" id="ARBA00012438"/>
    </source>
</evidence>
<comment type="caution">
    <text evidence="10">The sequence shown here is derived from an EMBL/GenBank/DDBJ whole genome shotgun (WGS) entry which is preliminary data.</text>
</comment>
<dbReference type="GO" id="GO:0000155">
    <property type="term" value="F:phosphorelay sensor kinase activity"/>
    <property type="evidence" value="ECO:0007669"/>
    <property type="project" value="InterPro"/>
</dbReference>
<feature type="domain" description="PAS" evidence="9">
    <location>
        <begin position="121"/>
        <end position="162"/>
    </location>
</feature>
<evidence type="ECO:0000259" key="9">
    <source>
        <dbReference type="PROSITE" id="PS50112"/>
    </source>
</evidence>
<dbReference type="InterPro" id="IPR005467">
    <property type="entry name" value="His_kinase_dom"/>
</dbReference>
<dbReference type="Pfam" id="PF00512">
    <property type="entry name" value="HisKA"/>
    <property type="match status" value="1"/>
</dbReference>
<dbReference type="EC" id="2.7.13.3" evidence="2"/>
<dbReference type="FunFam" id="3.30.565.10:FF:000006">
    <property type="entry name" value="Sensor histidine kinase WalK"/>
    <property type="match status" value="1"/>
</dbReference>
<evidence type="ECO:0000256" key="6">
    <source>
        <dbReference type="SAM" id="Coils"/>
    </source>
</evidence>
<dbReference type="OrthoDB" id="9795133at2"/>
<dbReference type="CDD" id="cd00130">
    <property type="entry name" value="PAS"/>
    <property type="match status" value="1"/>
</dbReference>
<comment type="catalytic activity">
    <reaction evidence="1">
        <text>ATP + protein L-histidine = ADP + protein N-phospho-L-histidine.</text>
        <dbReference type="EC" id="2.7.13.3"/>
    </reaction>
</comment>
<proteinExistence type="predicted"/>
<evidence type="ECO:0000256" key="4">
    <source>
        <dbReference type="ARBA" id="ARBA00022679"/>
    </source>
</evidence>
<dbReference type="Gene3D" id="3.30.565.10">
    <property type="entry name" value="Histidine kinase-like ATPase, C-terminal domain"/>
    <property type="match status" value="1"/>
</dbReference>
<protein>
    <recommendedName>
        <fullName evidence="2">histidine kinase</fullName>
        <ecNumber evidence="2">2.7.13.3</ecNumber>
    </recommendedName>
</protein>
<dbReference type="InterPro" id="IPR000014">
    <property type="entry name" value="PAS"/>
</dbReference>
<reference evidence="10 11" key="1">
    <citation type="journal article" date="2013" name="Genome Announc.">
        <title>Draft Genome Sequence of an Alphaproteobacterium, Caenispirillum salinarum AK4(T), Isolated from a Solar Saltern.</title>
        <authorList>
            <person name="Khatri I."/>
            <person name="Singh A."/>
            <person name="Korpole S."/>
            <person name="Pinnaka A.K."/>
            <person name="Subramanian S."/>
        </authorList>
    </citation>
    <scope>NUCLEOTIDE SEQUENCE [LARGE SCALE GENOMIC DNA]</scope>
    <source>
        <strain evidence="10 11">AK4</strain>
    </source>
</reference>
<dbReference type="Gene3D" id="3.30.450.20">
    <property type="entry name" value="PAS domain"/>
    <property type="match status" value="1"/>
</dbReference>
<feature type="region of interest" description="Disordered" evidence="7">
    <location>
        <begin position="1"/>
        <end position="22"/>
    </location>
</feature>
<dbReference type="SUPFAM" id="SSF55785">
    <property type="entry name" value="PYP-like sensor domain (PAS domain)"/>
    <property type="match status" value="1"/>
</dbReference>
<dbReference type="PANTHER" id="PTHR43304">
    <property type="entry name" value="PHYTOCHROME-LIKE PROTEIN CPH1"/>
    <property type="match status" value="1"/>
</dbReference>
<evidence type="ECO:0000313" key="11">
    <source>
        <dbReference type="Proteomes" id="UP000009881"/>
    </source>
</evidence>
<dbReference type="InterPro" id="IPR052162">
    <property type="entry name" value="Sensor_kinase/Photoreceptor"/>
</dbReference>
<evidence type="ECO:0000256" key="5">
    <source>
        <dbReference type="ARBA" id="ARBA00022777"/>
    </source>
</evidence>
<dbReference type="Pfam" id="PF12860">
    <property type="entry name" value="PAS_7"/>
    <property type="match status" value="1"/>
</dbReference>
<evidence type="ECO:0000256" key="7">
    <source>
        <dbReference type="SAM" id="MobiDB-lite"/>
    </source>
</evidence>
<dbReference type="PATRIC" id="fig|1238182.3.peg.2181"/>
<dbReference type="CDD" id="cd00082">
    <property type="entry name" value="HisKA"/>
    <property type="match status" value="1"/>
</dbReference>
<dbReference type="InterPro" id="IPR004358">
    <property type="entry name" value="Sig_transdc_His_kin-like_C"/>
</dbReference>
<dbReference type="SUPFAM" id="SSF47384">
    <property type="entry name" value="Homodimeric domain of signal transducing histidine kinase"/>
    <property type="match status" value="1"/>
</dbReference>
<evidence type="ECO:0000313" key="10">
    <source>
        <dbReference type="EMBL" id="EKV30559.1"/>
    </source>
</evidence>
<dbReference type="SMART" id="SM00387">
    <property type="entry name" value="HATPase_c"/>
    <property type="match status" value="1"/>
</dbReference>
<dbReference type="SUPFAM" id="SSF55874">
    <property type="entry name" value="ATPase domain of HSP90 chaperone/DNA topoisomerase II/histidine kinase"/>
    <property type="match status" value="1"/>
</dbReference>
<dbReference type="PROSITE" id="PS50109">
    <property type="entry name" value="HIS_KIN"/>
    <property type="match status" value="1"/>
</dbReference>
<dbReference type="InterPro" id="IPR003661">
    <property type="entry name" value="HisK_dim/P_dom"/>
</dbReference>
<feature type="domain" description="Histidine kinase" evidence="8">
    <location>
        <begin position="274"/>
        <end position="491"/>
    </location>
</feature>
<dbReference type="InterPro" id="IPR036097">
    <property type="entry name" value="HisK_dim/P_sf"/>
</dbReference>
<dbReference type="Proteomes" id="UP000009881">
    <property type="component" value="Unassembled WGS sequence"/>
</dbReference>
<dbReference type="Gene3D" id="1.10.287.130">
    <property type="match status" value="1"/>
</dbReference>
<dbReference type="SMART" id="SM00388">
    <property type="entry name" value="HisKA"/>
    <property type="match status" value="1"/>
</dbReference>
<dbReference type="STRING" id="1238182.C882_4518"/>
<dbReference type="EMBL" id="ANHY01000008">
    <property type="protein sequence ID" value="EKV30559.1"/>
    <property type="molecule type" value="Genomic_DNA"/>
</dbReference>
<keyword evidence="6" id="KW-0175">Coiled coil</keyword>
<evidence type="ECO:0000256" key="3">
    <source>
        <dbReference type="ARBA" id="ARBA00022553"/>
    </source>
</evidence>
<feature type="coiled-coil region" evidence="6">
    <location>
        <begin position="240"/>
        <end position="267"/>
    </location>
</feature>
<sequence length="491" mass="53351">MSDSTVPPRADNPSVASAEDDDPVFELDAHGLARARNSAACRLLGGAAASPLADHLMPADRAAAAAALPVGLPADVRFSAEPRRWWWMRPRRTPEEDGSRLVVAVEVTTRRDAEAAARQGAIDLVLSALDEIRDAFVIYDRDGRLTVCNRRFRDLYGYSEDEAAPGVHFRTLGEIDMMRGSVVTPEGADAEAYLARKAEYRRTLKGTFEVQLKNGRWLETRDRRTADGGFVSIQTDITKRRAAESALVAAKERAEEALAEVGSVNAQLEQFAYVASHDLREPLRMVTAYLDLLERRCADLLNADGREFIAHARGGAKRMDALILDLLAYTRVGRSGQADGPVDAGTLLAAVRANLDLAVSESGATIRLPDSPPPVTGCEPELTSLFQNLIGNALKYRHADRAPVVTVTAEADAAAGRVWFAVADNGIGIAPEYHDRIFQLFQRLHPREAYSGTGMGLALCRKIVERHGGQIGLASQAGEGSTFRFDLPLAR</sequence>
<dbReference type="PROSITE" id="PS50112">
    <property type="entry name" value="PAS"/>
    <property type="match status" value="1"/>
</dbReference>
<evidence type="ECO:0000256" key="1">
    <source>
        <dbReference type="ARBA" id="ARBA00000085"/>
    </source>
</evidence>
<dbReference type="Pfam" id="PF02518">
    <property type="entry name" value="HATPase_c"/>
    <property type="match status" value="1"/>
</dbReference>
<keyword evidence="5 10" id="KW-0418">Kinase</keyword>
<keyword evidence="11" id="KW-1185">Reference proteome</keyword>
<dbReference type="PANTHER" id="PTHR43304:SF1">
    <property type="entry name" value="PAC DOMAIN-CONTAINING PROTEIN"/>
    <property type="match status" value="1"/>
</dbReference>
<dbReference type="eggNOG" id="COG4251">
    <property type="taxonomic scope" value="Bacteria"/>
</dbReference>
<dbReference type="PRINTS" id="PR00344">
    <property type="entry name" value="BCTRLSENSOR"/>
</dbReference>
<name>K9H0J3_9PROT</name>
<gene>
    <name evidence="10" type="ORF">C882_4518</name>
</gene>
<dbReference type="AlphaFoldDB" id="K9H0J3"/>
<dbReference type="InterPro" id="IPR035965">
    <property type="entry name" value="PAS-like_dom_sf"/>
</dbReference>
<keyword evidence="3" id="KW-0597">Phosphoprotein</keyword>
<accession>K9H0J3</accession>
<dbReference type="InterPro" id="IPR003594">
    <property type="entry name" value="HATPase_dom"/>
</dbReference>
<dbReference type="NCBIfam" id="TIGR00229">
    <property type="entry name" value="sensory_box"/>
    <property type="match status" value="1"/>
</dbReference>